<dbReference type="GO" id="GO:0030154">
    <property type="term" value="P:cell differentiation"/>
    <property type="evidence" value="ECO:0007669"/>
    <property type="project" value="TreeGrafter"/>
</dbReference>
<organism evidence="4 5">
    <name type="scientific">Dissostichus mawsoni</name>
    <name type="common">Antarctic cod</name>
    <dbReference type="NCBI Taxonomy" id="36200"/>
    <lineage>
        <taxon>Eukaryota</taxon>
        <taxon>Metazoa</taxon>
        <taxon>Chordata</taxon>
        <taxon>Craniata</taxon>
        <taxon>Vertebrata</taxon>
        <taxon>Euteleostomi</taxon>
        <taxon>Actinopterygii</taxon>
        <taxon>Neopterygii</taxon>
        <taxon>Teleostei</taxon>
        <taxon>Neoteleostei</taxon>
        <taxon>Acanthomorphata</taxon>
        <taxon>Eupercaria</taxon>
        <taxon>Perciformes</taxon>
        <taxon>Notothenioidei</taxon>
        <taxon>Nototheniidae</taxon>
        <taxon>Dissostichus</taxon>
    </lineage>
</organism>
<feature type="region of interest" description="Disordered" evidence="2">
    <location>
        <begin position="960"/>
        <end position="1143"/>
    </location>
</feature>
<feature type="compositionally biased region" description="Polar residues" evidence="2">
    <location>
        <begin position="245"/>
        <end position="255"/>
    </location>
</feature>
<keyword evidence="5" id="KW-1185">Reference proteome</keyword>
<evidence type="ECO:0000256" key="1">
    <source>
        <dbReference type="ARBA" id="ARBA00022553"/>
    </source>
</evidence>
<feature type="compositionally biased region" description="Polar residues" evidence="2">
    <location>
        <begin position="712"/>
        <end position="723"/>
    </location>
</feature>
<dbReference type="PANTHER" id="PTHR14038">
    <property type="entry name" value="BAT2 HLA-B-ASSOCIATED TRANSCRIPT 2"/>
    <property type="match status" value="1"/>
</dbReference>
<dbReference type="Proteomes" id="UP000518266">
    <property type="component" value="Unassembled WGS sequence"/>
</dbReference>
<feature type="region of interest" description="Disordered" evidence="2">
    <location>
        <begin position="675"/>
        <end position="761"/>
    </location>
</feature>
<feature type="compositionally biased region" description="Basic and acidic residues" evidence="2">
    <location>
        <begin position="994"/>
        <end position="1003"/>
    </location>
</feature>
<feature type="compositionally biased region" description="Basic and acidic residues" evidence="2">
    <location>
        <begin position="468"/>
        <end position="511"/>
    </location>
</feature>
<sequence length="1489" mass="163506">MSEKSGQSTKAKDGKTKYATLSLFNTYKGKSLETQKTAVAARHGLQSLGKVAASRRMPPPANLPSLKAENKGNDPNVNIVPKDGSGWASRPEGGEERQQETPPPPVKPPVVPPPEPSIVGSRSWASSKQTPIEGAPRVSSQFHQEFPSLQAAGEGEKEDGPEEEPYGPGPSLRPQNVGSWREGGGRNLITAPSPSEMDNRPLEEGGAVPDTSTPPGEAEEAGRTVTADVQNEKRDGREKVPLSAPASQPKLNGGQQPPAGVPTHFDPAFRSMMPPYMFQAFPQISFAPGQGNLRYPVPQEGAKGPRSRPQQGPPQGWHKDPDRPSIISATELKGLDNLDTDTDEGWAGAQMEVDYTEKLNFSDDEENQANKEKEKTVERMRSRPAEGQEGWKEGPEERGGSKTSWADGDPRAPSPGSMGQYKSAAPQDYQVGSRSVVSGAPRATKPPAAAAPGAEEDPEAWRQKRKKPQEVSEAVERARKRRDEEERRMEEQRLAACAEKLKRLNEKHRQTTESTPALSQTTNEEAGPAEEEESLSAPAPVSSPVPSIPVSQPPATIVQAPLPEEVDQDGEMVEREHEMVEREHEIVEREHEIVEREHEIVEPIVEEEAPLPRQPSPTIQRPLAVTPEPQSEEESSLVEVSALVEDNQVDRAVPIQDYFNLEDNRDPNTIELLPAVDEPHQSPPHMDLPSGDEVSMAPPQLEGEAAAALRPSLNSGYSKQFQKSLPPRFLRQQMKQQQWQQQQHQSGVPAPQQQQQQQHRSMYQPIGPHHQHLASMGFDPRWLMMQSYMDPRIMSGRPPMDMPTNIHQGRMPPKQIVRREPGDNSSSSSDSFDHLTRPIRDHGLPSDSRMVWGSEPYPQSEPLPSVTPPKGQDDNTEPRIDCGLDLDRGLTTMFPQDQTVLDSHKSNFFQDPTESLSAFTPGPEDVSGPLDRVPVASAFDSEEAGLPSGEEVEALGQAMLQRSVSQGSSHSLKLDEPRFDGLSLGTTSLDIQDSAERSDDKPQNEPYPQPQAALTSNRATPPADGLHKQEKLPLPVPSKQKAELRWGGRSGAGRREGPGGERPLRRSGPIKKPVLRDMKEEREQREEREKRLERGERGDRGDRGERLERGERGDRFKKDQSSKAPSAAAVVSEGSRSQAEGREKLLRLRKRRLAFKESKTLSLHLGFPPLPLRRRKQTNRPAMTNIQNPNCPPGRSPIFLHVHTDERTESGNVRGRRIWTGTEIETETETGTGIESGLLTHSKHVVEGSITPGDGATGVLTVAETGGVVVEAGQSTITESPDHAQIYLWLEALLPSATGKKAKHAARAQTLKFVQNVDGAGVQTQILRVKVVESLPVIPDPLISSLGRPGLGPTSQALDLLTWGKGLDTEGTMRADPSQDSLLREILHDEEEEDFTVDEVEQGNVVALVRALLEGQVLESPPLSGPLNPWRHSGRRTQSLHKDMTILLRTEDPLGLMASHFWKGLLRVVEKDHGGPDQQGPPGKINPPL</sequence>
<dbReference type="Pfam" id="PF07001">
    <property type="entry name" value="BAT2_N"/>
    <property type="match status" value="1"/>
</dbReference>
<proteinExistence type="predicted"/>
<feature type="domain" description="BAT2 N-terminal" evidence="3">
    <location>
        <begin position="1"/>
        <end position="158"/>
    </location>
</feature>
<evidence type="ECO:0000313" key="5">
    <source>
        <dbReference type="Proteomes" id="UP000518266"/>
    </source>
</evidence>
<gene>
    <name evidence="4" type="ORF">F7725_027617</name>
</gene>
<evidence type="ECO:0000313" key="4">
    <source>
        <dbReference type="EMBL" id="KAF3835059.1"/>
    </source>
</evidence>
<dbReference type="InterPro" id="IPR009738">
    <property type="entry name" value="BAT2_N"/>
</dbReference>
<protein>
    <recommendedName>
        <fullName evidence="3">BAT2 N-terminal domain-containing protein</fullName>
    </recommendedName>
</protein>
<feature type="region of interest" description="Disordered" evidence="2">
    <location>
        <begin position="910"/>
        <end position="933"/>
    </location>
</feature>
<feature type="compositionally biased region" description="Basic and acidic residues" evidence="2">
    <location>
        <begin position="572"/>
        <end position="601"/>
    </location>
</feature>
<feature type="compositionally biased region" description="Polar residues" evidence="2">
    <location>
        <begin position="512"/>
        <end position="523"/>
    </location>
</feature>
<evidence type="ECO:0000259" key="3">
    <source>
        <dbReference type="Pfam" id="PF07001"/>
    </source>
</evidence>
<accession>A0A7J5XEB6</accession>
<name>A0A7J5XEB6_DISMA</name>
<feature type="compositionally biased region" description="Basic and acidic residues" evidence="2">
    <location>
        <begin position="1053"/>
        <end position="1064"/>
    </location>
</feature>
<feature type="compositionally biased region" description="Basic and acidic residues" evidence="2">
    <location>
        <begin position="230"/>
        <end position="240"/>
    </location>
</feature>
<dbReference type="PANTHER" id="PTHR14038:SF6">
    <property type="entry name" value="PROTEIN PRRC2C"/>
    <property type="match status" value="1"/>
</dbReference>
<comment type="caution">
    <text evidence="4">The sequence shown here is derived from an EMBL/GenBank/DDBJ whole genome shotgun (WGS) entry which is preliminary data.</text>
</comment>
<feature type="compositionally biased region" description="Basic and acidic residues" evidence="2">
    <location>
        <begin position="831"/>
        <end position="844"/>
    </location>
</feature>
<feature type="region of interest" description="Disordered" evidence="2">
    <location>
        <begin position="794"/>
        <end position="881"/>
    </location>
</feature>
<evidence type="ECO:0000256" key="2">
    <source>
        <dbReference type="SAM" id="MobiDB-lite"/>
    </source>
</evidence>
<feature type="compositionally biased region" description="Pro residues" evidence="2">
    <location>
        <begin position="101"/>
        <end position="116"/>
    </location>
</feature>
<feature type="compositionally biased region" description="Low complexity" evidence="2">
    <location>
        <begin position="440"/>
        <end position="453"/>
    </location>
</feature>
<feature type="compositionally biased region" description="Basic and acidic residues" evidence="2">
    <location>
        <begin position="368"/>
        <end position="400"/>
    </location>
</feature>
<dbReference type="OrthoDB" id="1939715at2759"/>
<feature type="compositionally biased region" description="Acidic residues" evidence="2">
    <location>
        <begin position="156"/>
        <end position="165"/>
    </location>
</feature>
<feature type="compositionally biased region" description="Low complexity" evidence="2">
    <location>
        <begin position="307"/>
        <end position="316"/>
    </location>
</feature>
<dbReference type="EMBL" id="JAAKFY010000025">
    <property type="protein sequence ID" value="KAF3835059.1"/>
    <property type="molecule type" value="Genomic_DNA"/>
</dbReference>
<dbReference type="InterPro" id="IPR033184">
    <property type="entry name" value="PRRC2"/>
</dbReference>
<feature type="compositionally biased region" description="Basic and acidic residues" evidence="2">
    <location>
        <begin position="1074"/>
        <end position="1121"/>
    </location>
</feature>
<reference evidence="4 5" key="1">
    <citation type="submission" date="2020-03" db="EMBL/GenBank/DDBJ databases">
        <title>Dissostichus mawsoni Genome sequencing and assembly.</title>
        <authorList>
            <person name="Park H."/>
        </authorList>
    </citation>
    <scope>NUCLEOTIDE SEQUENCE [LARGE SCALE GENOMIC DNA]</scope>
    <source>
        <strain evidence="4">DM0001</strain>
        <tissue evidence="4">Muscle</tissue>
    </source>
</reference>
<feature type="region of interest" description="Disordered" evidence="2">
    <location>
        <begin position="49"/>
        <end position="270"/>
    </location>
</feature>
<feature type="compositionally biased region" description="Basic and acidic residues" evidence="2">
    <location>
        <begin position="871"/>
        <end position="881"/>
    </location>
</feature>
<feature type="compositionally biased region" description="Low complexity" evidence="2">
    <location>
        <begin position="1122"/>
        <end position="1132"/>
    </location>
</feature>
<feature type="compositionally biased region" description="Low complexity" evidence="2">
    <location>
        <begin position="732"/>
        <end position="758"/>
    </location>
</feature>
<feature type="region of interest" description="Disordered" evidence="2">
    <location>
        <begin position="286"/>
        <end position="636"/>
    </location>
</feature>
<keyword evidence="1" id="KW-0597">Phosphoprotein</keyword>
<feature type="compositionally biased region" description="Polar residues" evidence="2">
    <location>
        <begin position="960"/>
        <end position="971"/>
    </location>
</feature>